<dbReference type="Proteomes" id="UP000187074">
    <property type="component" value="Unassembled WGS sequence"/>
</dbReference>
<reference evidence="1 2" key="1">
    <citation type="submission" date="2016-11" db="EMBL/GenBank/DDBJ databases">
        <title>Paenibacillus species isolates.</title>
        <authorList>
            <person name="Beno S.M."/>
        </authorList>
    </citation>
    <scope>NUCLEOTIDE SEQUENCE [LARGE SCALE GENOMIC DNA]</scope>
    <source>
        <strain evidence="1 2">FSL F4-0100</strain>
    </source>
</reference>
<protein>
    <recommendedName>
        <fullName evidence="3">DUF3888 domain-containing protein</fullName>
    </recommendedName>
</protein>
<gene>
    <name evidence="1" type="ORF">BK123_16540</name>
</gene>
<proteinExistence type="predicted"/>
<organism evidence="1 2">
    <name type="scientific">Paenibacillus lautus</name>
    <name type="common">Bacillus lautus</name>
    <dbReference type="NCBI Taxonomy" id="1401"/>
    <lineage>
        <taxon>Bacteria</taxon>
        <taxon>Bacillati</taxon>
        <taxon>Bacillota</taxon>
        <taxon>Bacilli</taxon>
        <taxon>Bacillales</taxon>
        <taxon>Paenibacillaceae</taxon>
        <taxon>Paenibacillus</taxon>
    </lineage>
</organism>
<evidence type="ECO:0008006" key="3">
    <source>
        <dbReference type="Google" id="ProtNLM"/>
    </source>
</evidence>
<evidence type="ECO:0000313" key="2">
    <source>
        <dbReference type="Proteomes" id="UP000187074"/>
    </source>
</evidence>
<sequence>MWWRCIILIWLIGVINFTILDSVDAYSDESPTMNNVDIQHKSLEEVLIFELRPKIMDVLRKEYASNFLIDRQHILPLRKSNSYPQHEFILEGRVTTNSYSDIVQITFKANFDGYKVSGFHVVNHSLN</sequence>
<evidence type="ECO:0000313" key="1">
    <source>
        <dbReference type="EMBL" id="OME92216.1"/>
    </source>
</evidence>
<name>A0A1R1B0Z5_PAELA</name>
<dbReference type="EMBL" id="MRTF01000005">
    <property type="protein sequence ID" value="OME92216.1"/>
    <property type="molecule type" value="Genomic_DNA"/>
</dbReference>
<comment type="caution">
    <text evidence="1">The sequence shown here is derived from an EMBL/GenBank/DDBJ whole genome shotgun (WGS) entry which is preliminary data.</text>
</comment>
<dbReference type="AlphaFoldDB" id="A0A1R1B0Z5"/>
<accession>A0A1R1B0Z5</accession>